<proteinExistence type="predicted"/>
<name>A0A0E9R099_ANGAN</name>
<dbReference type="EMBL" id="GBXM01086677">
    <property type="protein sequence ID" value="JAH21900.1"/>
    <property type="molecule type" value="Transcribed_RNA"/>
</dbReference>
<protein>
    <submittedName>
        <fullName evidence="1">Uncharacterized protein</fullName>
    </submittedName>
</protein>
<organism evidence="1">
    <name type="scientific">Anguilla anguilla</name>
    <name type="common">European freshwater eel</name>
    <name type="synonym">Muraena anguilla</name>
    <dbReference type="NCBI Taxonomy" id="7936"/>
    <lineage>
        <taxon>Eukaryota</taxon>
        <taxon>Metazoa</taxon>
        <taxon>Chordata</taxon>
        <taxon>Craniata</taxon>
        <taxon>Vertebrata</taxon>
        <taxon>Euteleostomi</taxon>
        <taxon>Actinopterygii</taxon>
        <taxon>Neopterygii</taxon>
        <taxon>Teleostei</taxon>
        <taxon>Anguilliformes</taxon>
        <taxon>Anguillidae</taxon>
        <taxon>Anguilla</taxon>
    </lineage>
</organism>
<reference evidence="1" key="2">
    <citation type="journal article" date="2015" name="Fish Shellfish Immunol.">
        <title>Early steps in the European eel (Anguilla anguilla)-Vibrio vulnificus interaction in the gills: Role of the RtxA13 toxin.</title>
        <authorList>
            <person name="Callol A."/>
            <person name="Pajuelo D."/>
            <person name="Ebbesson L."/>
            <person name="Teles M."/>
            <person name="MacKenzie S."/>
            <person name="Amaro C."/>
        </authorList>
    </citation>
    <scope>NUCLEOTIDE SEQUENCE</scope>
</reference>
<accession>A0A0E9R099</accession>
<dbReference type="AlphaFoldDB" id="A0A0E9R099"/>
<evidence type="ECO:0000313" key="1">
    <source>
        <dbReference type="EMBL" id="JAH21900.1"/>
    </source>
</evidence>
<sequence>MVFHCCLLSLESFVFSQSFFFFLHFFHSFI</sequence>
<reference evidence="1" key="1">
    <citation type="submission" date="2014-11" db="EMBL/GenBank/DDBJ databases">
        <authorList>
            <person name="Amaro Gonzalez C."/>
        </authorList>
    </citation>
    <scope>NUCLEOTIDE SEQUENCE</scope>
</reference>